<organism evidence="1 2">
    <name type="scientific">Hygrophoropsis aurantiaca</name>
    <dbReference type="NCBI Taxonomy" id="72124"/>
    <lineage>
        <taxon>Eukaryota</taxon>
        <taxon>Fungi</taxon>
        <taxon>Dikarya</taxon>
        <taxon>Basidiomycota</taxon>
        <taxon>Agaricomycotina</taxon>
        <taxon>Agaricomycetes</taxon>
        <taxon>Agaricomycetidae</taxon>
        <taxon>Boletales</taxon>
        <taxon>Coniophorineae</taxon>
        <taxon>Hygrophoropsidaceae</taxon>
        <taxon>Hygrophoropsis</taxon>
    </lineage>
</organism>
<dbReference type="Proteomes" id="UP000790377">
    <property type="component" value="Unassembled WGS sequence"/>
</dbReference>
<keyword evidence="2" id="KW-1185">Reference proteome</keyword>
<accession>A0ACB7ZQM8</accession>
<reference evidence="1" key="1">
    <citation type="journal article" date="2021" name="New Phytol.">
        <title>Evolutionary innovations through gain and loss of genes in the ectomycorrhizal Boletales.</title>
        <authorList>
            <person name="Wu G."/>
            <person name="Miyauchi S."/>
            <person name="Morin E."/>
            <person name="Kuo A."/>
            <person name="Drula E."/>
            <person name="Varga T."/>
            <person name="Kohler A."/>
            <person name="Feng B."/>
            <person name="Cao Y."/>
            <person name="Lipzen A."/>
            <person name="Daum C."/>
            <person name="Hundley H."/>
            <person name="Pangilinan J."/>
            <person name="Johnson J."/>
            <person name="Barry K."/>
            <person name="LaButti K."/>
            <person name="Ng V."/>
            <person name="Ahrendt S."/>
            <person name="Min B."/>
            <person name="Choi I.G."/>
            <person name="Park H."/>
            <person name="Plett J.M."/>
            <person name="Magnuson J."/>
            <person name="Spatafora J.W."/>
            <person name="Nagy L.G."/>
            <person name="Henrissat B."/>
            <person name="Grigoriev I.V."/>
            <person name="Yang Z.L."/>
            <person name="Xu J."/>
            <person name="Martin F.M."/>
        </authorList>
    </citation>
    <scope>NUCLEOTIDE SEQUENCE</scope>
    <source>
        <strain evidence="1">ATCC 28755</strain>
    </source>
</reference>
<protein>
    <submittedName>
        <fullName evidence="1">Uncharacterized protein</fullName>
    </submittedName>
</protein>
<sequence>MSAQASIKFFDLVSPIGPPLSPNTWLVRYILNYKKLSYHTEWVPFADVEAVLVQNGIPPTSETYPRYTVPAIIDSTTSNESPKIIADSMRIADYLESTYPAYPIYPGGSRELQVKLIEVFNTHVRPPMVPMGYAMLPAIFEGRDKDAFVASRINMFVRLTGGLHPADLYPEEKRDEMWAALYAGLDTLASYIDENGLGKTEWLFGTDGPAYVDFVLAAWFFWFKLVGPEGCWDRIKGRNGGRWERLHEACQKYTEVL</sequence>
<evidence type="ECO:0000313" key="2">
    <source>
        <dbReference type="Proteomes" id="UP000790377"/>
    </source>
</evidence>
<gene>
    <name evidence="1" type="ORF">BJ138DRAFT_207451</name>
</gene>
<evidence type="ECO:0000313" key="1">
    <source>
        <dbReference type="EMBL" id="KAH7903119.1"/>
    </source>
</evidence>
<proteinExistence type="predicted"/>
<dbReference type="EMBL" id="MU269202">
    <property type="protein sequence ID" value="KAH7903119.1"/>
    <property type="molecule type" value="Genomic_DNA"/>
</dbReference>
<comment type="caution">
    <text evidence="1">The sequence shown here is derived from an EMBL/GenBank/DDBJ whole genome shotgun (WGS) entry which is preliminary data.</text>
</comment>
<name>A0ACB7ZQM8_9AGAM</name>